<protein>
    <submittedName>
        <fullName evidence="1">Uncharacterized protein</fullName>
    </submittedName>
</protein>
<dbReference type="EMBL" id="PTQR01000008">
    <property type="protein sequence ID" value="TKX27107.1"/>
    <property type="molecule type" value="Genomic_DNA"/>
</dbReference>
<name>A0A4U7BG00_9PEZI</name>
<evidence type="ECO:0000313" key="2">
    <source>
        <dbReference type="Proteomes" id="UP000308133"/>
    </source>
</evidence>
<proteinExistence type="predicted"/>
<evidence type="ECO:0000313" key="1">
    <source>
        <dbReference type="EMBL" id="TKX27107.1"/>
    </source>
</evidence>
<comment type="caution">
    <text evidence="1">The sequence shown here is derived from an EMBL/GenBank/DDBJ whole genome shotgun (WGS) entry which is preliminary data.</text>
</comment>
<reference evidence="1 2" key="1">
    <citation type="submission" date="2018-02" db="EMBL/GenBank/DDBJ databases">
        <title>Draft genome sequences of Elsinoe sp., causing black scab on jojoba.</title>
        <authorList>
            <person name="Stodart B."/>
            <person name="Jeffress S."/>
            <person name="Ash G."/>
            <person name="Arun Chinnappa K."/>
        </authorList>
    </citation>
    <scope>NUCLEOTIDE SEQUENCE [LARGE SCALE GENOMIC DNA]</scope>
    <source>
        <strain evidence="1 2">Hillstone_2</strain>
    </source>
</reference>
<accession>A0A4U7BG00</accession>
<dbReference type="AlphaFoldDB" id="A0A4U7BG00"/>
<sequence length="119" mass="13928">MADWRKLVHILLSRDSDDNKARQVLDELHMMQTHEPSLFKNAAHRIQLRAGQDIARRTRLATYTGPDEATIQLLEARRDEWFEDPDQFFQQESHVYGSSSPFVLLNAFYDHCVADRDIV</sequence>
<gene>
    <name evidence="1" type="ORF">C1H76_0654</name>
</gene>
<dbReference type="Proteomes" id="UP000308133">
    <property type="component" value="Unassembled WGS sequence"/>
</dbReference>
<organism evidence="1 2">
    <name type="scientific">Elsinoe australis</name>
    <dbReference type="NCBI Taxonomy" id="40998"/>
    <lineage>
        <taxon>Eukaryota</taxon>
        <taxon>Fungi</taxon>
        <taxon>Dikarya</taxon>
        <taxon>Ascomycota</taxon>
        <taxon>Pezizomycotina</taxon>
        <taxon>Dothideomycetes</taxon>
        <taxon>Dothideomycetidae</taxon>
        <taxon>Myriangiales</taxon>
        <taxon>Elsinoaceae</taxon>
        <taxon>Elsinoe</taxon>
    </lineage>
</organism>